<dbReference type="InterPro" id="IPR001296">
    <property type="entry name" value="Glyco_trans_1"/>
</dbReference>
<keyword evidence="1 4" id="KW-0808">Transferase</keyword>
<name>A0ABT2R0Z6_9GAMM</name>
<reference evidence="4" key="1">
    <citation type="submission" date="2012-09" db="EMBL/GenBank/DDBJ databases">
        <title>Genome Sequence of alkane-degrading Bacterium Alcanivorax balearicus MACL04.</title>
        <authorList>
            <person name="Lai Q."/>
            <person name="Shao Z."/>
        </authorList>
    </citation>
    <scope>NUCLEOTIDE SEQUENCE</scope>
    <source>
        <strain evidence="4">MACL04</strain>
    </source>
</reference>
<dbReference type="Pfam" id="PF13439">
    <property type="entry name" value="Glyco_transf_4"/>
    <property type="match status" value="1"/>
</dbReference>
<protein>
    <submittedName>
        <fullName evidence="4">Group 1 glycosyl transferase</fullName>
    </submittedName>
</protein>
<dbReference type="CDD" id="cd03809">
    <property type="entry name" value="GT4_MtfB-like"/>
    <property type="match status" value="1"/>
</dbReference>
<accession>A0ABT2R0Z6</accession>
<gene>
    <name evidence="4" type="ORF">MA04_02750</name>
</gene>
<dbReference type="RefSeq" id="WP_394356155.1">
    <property type="nucleotide sequence ID" value="NZ_ARXS01000016.1"/>
</dbReference>
<feature type="domain" description="Glycosyl transferase family 1" evidence="2">
    <location>
        <begin position="203"/>
        <end position="354"/>
    </location>
</feature>
<dbReference type="Gene3D" id="3.40.50.2000">
    <property type="entry name" value="Glycogen Phosphorylase B"/>
    <property type="match status" value="2"/>
</dbReference>
<comment type="caution">
    <text evidence="4">The sequence shown here is derived from an EMBL/GenBank/DDBJ whole genome shotgun (WGS) entry which is preliminary data.</text>
</comment>
<organism evidence="4 5">
    <name type="scientific">Alloalcanivorax balearicus MACL04</name>
    <dbReference type="NCBI Taxonomy" id="1177182"/>
    <lineage>
        <taxon>Bacteria</taxon>
        <taxon>Pseudomonadati</taxon>
        <taxon>Pseudomonadota</taxon>
        <taxon>Gammaproteobacteria</taxon>
        <taxon>Oceanospirillales</taxon>
        <taxon>Alcanivoracaceae</taxon>
        <taxon>Alloalcanivorax</taxon>
    </lineage>
</organism>
<sequence length="377" mass="42387">MKLILSVEPIRFPLTGIGRYTYELAKGMLAADTFDEFRLFSGVRFVSDLPEPVNQSPASHDFRRLVQKSRLVTSLYGVLMPLIRKRVLSGFDGFIYHSTNFFLPPFPGRKVATFHDLSPFTWSHCYDPAKIGYLQRGLSNTLHTADALITDSEYTRRELAEFASWPLERIHAVPLAAGPEFQPRNEADIGSILEHYGLSYRGYTLFVGTIEPRKNIIALLDAYGRLPREVRERYPLVLSGHQGWKSEQIHDRIRQAESEGWVRYLGFLPAAHLPGLYSGARLFAFPSLYEGFGLPVLEAMQSGVPVVCSNNSSLPEVAGDAALTVESADVVGLSENMRRVLLDEELSGSLTEKGLQRAGEFWWQSTVDRTYDVYASM</sequence>
<evidence type="ECO:0000313" key="5">
    <source>
        <dbReference type="Proteomes" id="UP001064106"/>
    </source>
</evidence>
<dbReference type="Pfam" id="PF00534">
    <property type="entry name" value="Glycos_transf_1"/>
    <property type="match status" value="1"/>
</dbReference>
<dbReference type="InterPro" id="IPR028098">
    <property type="entry name" value="Glyco_trans_4-like_N"/>
</dbReference>
<evidence type="ECO:0000259" key="3">
    <source>
        <dbReference type="Pfam" id="PF13439"/>
    </source>
</evidence>
<dbReference type="PANTHER" id="PTHR46401">
    <property type="entry name" value="GLYCOSYLTRANSFERASE WBBK-RELATED"/>
    <property type="match status" value="1"/>
</dbReference>
<dbReference type="EMBL" id="ARXS01000016">
    <property type="protein sequence ID" value="MCU5783450.1"/>
    <property type="molecule type" value="Genomic_DNA"/>
</dbReference>
<evidence type="ECO:0000313" key="4">
    <source>
        <dbReference type="EMBL" id="MCU5783450.1"/>
    </source>
</evidence>
<keyword evidence="5" id="KW-1185">Reference proteome</keyword>
<proteinExistence type="predicted"/>
<feature type="domain" description="Glycosyltransferase subfamily 4-like N-terminal" evidence="3">
    <location>
        <begin position="16"/>
        <end position="174"/>
    </location>
</feature>
<dbReference type="SUPFAM" id="SSF53756">
    <property type="entry name" value="UDP-Glycosyltransferase/glycogen phosphorylase"/>
    <property type="match status" value="1"/>
</dbReference>
<dbReference type="PANTHER" id="PTHR46401:SF2">
    <property type="entry name" value="GLYCOSYLTRANSFERASE WBBK-RELATED"/>
    <property type="match status" value="1"/>
</dbReference>
<evidence type="ECO:0000256" key="1">
    <source>
        <dbReference type="ARBA" id="ARBA00022679"/>
    </source>
</evidence>
<dbReference type="GO" id="GO:0016740">
    <property type="term" value="F:transferase activity"/>
    <property type="evidence" value="ECO:0007669"/>
    <property type="project" value="UniProtKB-KW"/>
</dbReference>
<evidence type="ECO:0000259" key="2">
    <source>
        <dbReference type="Pfam" id="PF00534"/>
    </source>
</evidence>
<dbReference type="Proteomes" id="UP001064106">
    <property type="component" value="Unassembled WGS sequence"/>
</dbReference>